<evidence type="ECO:0000313" key="2">
    <source>
        <dbReference type="Proteomes" id="UP000308953"/>
    </source>
</evidence>
<dbReference type="PANTHER" id="PTHR37315">
    <property type="entry name" value="UPF0311 PROTEIN BLR7842"/>
    <property type="match status" value="1"/>
</dbReference>
<dbReference type="InterPro" id="IPR020915">
    <property type="entry name" value="UPF0311"/>
</dbReference>
<organism evidence="1 2">
    <name type="scientific">Aureobasidium pullulans</name>
    <name type="common">Black yeast</name>
    <name type="synonym">Pullularia pullulans</name>
    <dbReference type="NCBI Taxonomy" id="5580"/>
    <lineage>
        <taxon>Eukaryota</taxon>
        <taxon>Fungi</taxon>
        <taxon>Dikarya</taxon>
        <taxon>Ascomycota</taxon>
        <taxon>Pezizomycotina</taxon>
        <taxon>Dothideomycetes</taxon>
        <taxon>Dothideomycetidae</taxon>
        <taxon>Dothideales</taxon>
        <taxon>Saccotheciaceae</taxon>
        <taxon>Aureobasidium</taxon>
    </lineage>
</organism>
<name>A0A4S9EA28_AURPU</name>
<accession>A0A4S9EA28</accession>
<proteinExistence type="predicted"/>
<comment type="caution">
    <text evidence="1">The sequence shown here is derived from an EMBL/GenBank/DDBJ whole genome shotgun (WGS) entry which is preliminary data.</text>
</comment>
<gene>
    <name evidence="1" type="ORF">D6D10_08532</name>
</gene>
<sequence length="196" mass="21598">MSSAGHTNDSPDNGHSTNGFKMRTPSLEFMYHLECEMSQGNHVVGAQFGTSNARVIMPIVGGTVKGPRISAIIQNMSGADWGLAIGGTGVSWESLRTRAAAYTSQLMRLDARYTLKTDDGHYIYVRSKGIFKPGPGVDINPATRTRMTQDEVEWFTRLQFEASGPYDWMNSVFGIGVLAMDESKILIDAYELTNFM</sequence>
<dbReference type="Gene3D" id="2.40.160.20">
    <property type="match status" value="1"/>
</dbReference>
<evidence type="ECO:0000313" key="1">
    <source>
        <dbReference type="EMBL" id="THX30839.1"/>
    </source>
</evidence>
<dbReference type="Proteomes" id="UP000308953">
    <property type="component" value="Unassembled WGS sequence"/>
</dbReference>
<dbReference type="AlphaFoldDB" id="A0A4S9EA28"/>
<dbReference type="PANTHER" id="PTHR37315:SF1">
    <property type="entry name" value="UPF0311 PROTEIN BLR7842"/>
    <property type="match status" value="1"/>
</dbReference>
<dbReference type="EMBL" id="QZAV01000296">
    <property type="protein sequence ID" value="THX30839.1"/>
    <property type="molecule type" value="Genomic_DNA"/>
</dbReference>
<protein>
    <submittedName>
        <fullName evidence="1">Uncharacterized protein</fullName>
    </submittedName>
</protein>
<reference evidence="1 2" key="1">
    <citation type="submission" date="2018-10" db="EMBL/GenBank/DDBJ databases">
        <title>Fifty Aureobasidium pullulans genomes reveal a recombining polyextremotolerant generalist.</title>
        <authorList>
            <person name="Gostincar C."/>
            <person name="Turk M."/>
            <person name="Zajc J."/>
            <person name="Gunde-Cimerman N."/>
        </authorList>
    </citation>
    <scope>NUCLEOTIDE SEQUENCE [LARGE SCALE GENOMIC DNA]</scope>
    <source>
        <strain evidence="1 2">EXF-9785</strain>
    </source>
</reference>
<dbReference type="Pfam" id="PF11578">
    <property type="entry name" value="DUF3237"/>
    <property type="match status" value="1"/>
</dbReference>